<protein>
    <submittedName>
        <fullName evidence="1">Uncharacterized protein</fullName>
    </submittedName>
</protein>
<evidence type="ECO:0000313" key="1">
    <source>
        <dbReference type="EMBL" id="CBI08708.1"/>
    </source>
</evidence>
<organism evidence="1">
    <name type="scientific">mine drainage metagenome</name>
    <dbReference type="NCBI Taxonomy" id="410659"/>
    <lineage>
        <taxon>unclassified sequences</taxon>
        <taxon>metagenomes</taxon>
        <taxon>ecological metagenomes</taxon>
    </lineage>
</organism>
<dbReference type="EMBL" id="CABQ01000255">
    <property type="protein sequence ID" value="CBI08708.1"/>
    <property type="molecule type" value="Genomic_DNA"/>
</dbReference>
<gene>
    <name evidence="1" type="ORF">CARN6_2204</name>
</gene>
<comment type="caution">
    <text evidence="1">The sequence shown here is derived from an EMBL/GenBank/DDBJ whole genome shotgun (WGS) entry which is preliminary data.</text>
</comment>
<reference evidence="1" key="1">
    <citation type="submission" date="2009-10" db="EMBL/GenBank/DDBJ databases">
        <title>Diversity of trophic interactions inside an arsenic-rich microbial ecosystem.</title>
        <authorList>
            <person name="Bertin P.N."/>
            <person name="Heinrich-Salmeron A."/>
            <person name="Pelletier E."/>
            <person name="Goulhen-Chollet F."/>
            <person name="Arsene-Ploetze F."/>
            <person name="Gallien S."/>
            <person name="Calteau A."/>
            <person name="Vallenet D."/>
            <person name="Casiot C."/>
            <person name="Chane-Woon-Ming B."/>
            <person name="Giloteaux L."/>
            <person name="Barakat M."/>
            <person name="Bonnefoy V."/>
            <person name="Bruneel O."/>
            <person name="Chandler M."/>
            <person name="Cleiss J."/>
            <person name="Duran R."/>
            <person name="Elbaz-Poulichet F."/>
            <person name="Fonknechten N."/>
            <person name="Lauga B."/>
            <person name="Mornico D."/>
            <person name="Ortet P."/>
            <person name="Schaeffer C."/>
            <person name="Siguier P."/>
            <person name="Alexander Thil Smith A."/>
            <person name="Van Dorsselaer A."/>
            <person name="Weissenbach J."/>
            <person name="Medigue C."/>
            <person name="Le Paslier D."/>
        </authorList>
    </citation>
    <scope>NUCLEOTIDE SEQUENCE</scope>
</reference>
<sequence>MGAPSVSRQAPIIEVVSGAVFSLRSVDRHEDSRCGYSFHSVVALLLPKRSGFQKN</sequence>
<proteinExistence type="predicted"/>
<dbReference type="AlphaFoldDB" id="E6QN87"/>
<name>E6QN87_9ZZZZ</name>
<accession>E6QN87</accession>